<sequence length="277" mass="32468">MDPKEKRALDRCLDDLLKDFDPTPAFMHALCSENVITEEMMDKIMRLPARETQVSALIRCLQRRGPQAFTIFKDKLEQDYSWLSRKLEDELKKLQSGQNSINRRLMNVIEHQLVPLIKIPQQRGLSGDSNNSDLQHPGTIIQYLNELLIQLNTQCNKVLRNTVNSQEDRQPLCVLIEQSLQDMKQNAMEEGLTDLSKEVKDLRKQLKDVLKYQTENDKLKAIISKQKEKLKELAKLQREEKRHKQEKQKIIHENEQLKLEIRNLKDQIQTNNGSLYT</sequence>
<dbReference type="Pfam" id="PF00619">
    <property type="entry name" value="CARD"/>
    <property type="match status" value="1"/>
</dbReference>
<dbReference type="Proteomes" id="UP001634394">
    <property type="component" value="Unassembled WGS sequence"/>
</dbReference>
<dbReference type="AlphaFoldDB" id="A0ABD3XW29"/>
<keyword evidence="4" id="KW-1185">Reference proteome</keyword>
<feature type="coiled-coil region" evidence="1">
    <location>
        <begin position="185"/>
        <end position="274"/>
    </location>
</feature>
<name>A0ABD3XW29_SINWO</name>
<evidence type="ECO:0000256" key="1">
    <source>
        <dbReference type="SAM" id="Coils"/>
    </source>
</evidence>
<proteinExistence type="predicted"/>
<protein>
    <recommendedName>
        <fullName evidence="2">CARD domain-containing protein</fullName>
    </recommendedName>
</protein>
<evidence type="ECO:0000259" key="2">
    <source>
        <dbReference type="PROSITE" id="PS50209"/>
    </source>
</evidence>
<dbReference type="CDD" id="cd01671">
    <property type="entry name" value="CARD"/>
    <property type="match status" value="1"/>
</dbReference>
<dbReference type="PROSITE" id="PS50209">
    <property type="entry name" value="CARD"/>
    <property type="match status" value="1"/>
</dbReference>
<dbReference type="EMBL" id="JBJQND010000001">
    <property type="protein sequence ID" value="KAL3889841.1"/>
    <property type="molecule type" value="Genomic_DNA"/>
</dbReference>
<organism evidence="3 4">
    <name type="scientific">Sinanodonta woodiana</name>
    <name type="common">Chinese pond mussel</name>
    <name type="synonym">Anodonta woodiana</name>
    <dbReference type="NCBI Taxonomy" id="1069815"/>
    <lineage>
        <taxon>Eukaryota</taxon>
        <taxon>Metazoa</taxon>
        <taxon>Spiralia</taxon>
        <taxon>Lophotrochozoa</taxon>
        <taxon>Mollusca</taxon>
        <taxon>Bivalvia</taxon>
        <taxon>Autobranchia</taxon>
        <taxon>Heteroconchia</taxon>
        <taxon>Palaeoheterodonta</taxon>
        <taxon>Unionida</taxon>
        <taxon>Unionoidea</taxon>
        <taxon>Unionidae</taxon>
        <taxon>Unioninae</taxon>
        <taxon>Sinanodonta</taxon>
    </lineage>
</organism>
<dbReference type="Gene3D" id="1.10.533.10">
    <property type="entry name" value="Death Domain, Fas"/>
    <property type="match status" value="1"/>
</dbReference>
<accession>A0ABD3XW29</accession>
<comment type="caution">
    <text evidence="3">The sequence shown here is derived from an EMBL/GenBank/DDBJ whole genome shotgun (WGS) entry which is preliminary data.</text>
</comment>
<dbReference type="SUPFAM" id="SSF47986">
    <property type="entry name" value="DEATH domain"/>
    <property type="match status" value="1"/>
</dbReference>
<dbReference type="PANTHER" id="PTHR15034">
    <property type="entry name" value="DEATH DOMAIN-CONTAINING PROTEIN CRADD"/>
    <property type="match status" value="1"/>
</dbReference>
<dbReference type="InterPro" id="IPR011029">
    <property type="entry name" value="DEATH-like_dom_sf"/>
</dbReference>
<evidence type="ECO:0000313" key="3">
    <source>
        <dbReference type="EMBL" id="KAL3889841.1"/>
    </source>
</evidence>
<dbReference type="PANTHER" id="PTHR15034:SF5">
    <property type="entry name" value="DEATH DOMAIN-CONTAINING PROTEIN CRADD"/>
    <property type="match status" value="1"/>
</dbReference>
<keyword evidence="1" id="KW-0175">Coiled coil</keyword>
<dbReference type="InterPro" id="IPR001315">
    <property type="entry name" value="CARD"/>
</dbReference>
<dbReference type="InterPro" id="IPR037939">
    <property type="entry name" value="CRADD"/>
</dbReference>
<dbReference type="SMART" id="SM00114">
    <property type="entry name" value="CARD"/>
    <property type="match status" value="1"/>
</dbReference>
<feature type="coiled-coil region" evidence="1">
    <location>
        <begin position="73"/>
        <end position="104"/>
    </location>
</feature>
<feature type="domain" description="CARD" evidence="2">
    <location>
        <begin position="1"/>
        <end position="78"/>
    </location>
</feature>
<reference evidence="3 4" key="1">
    <citation type="submission" date="2024-11" db="EMBL/GenBank/DDBJ databases">
        <title>Chromosome-level genome assembly of the freshwater bivalve Anodonta woodiana.</title>
        <authorList>
            <person name="Chen X."/>
        </authorList>
    </citation>
    <scope>NUCLEOTIDE SEQUENCE [LARGE SCALE GENOMIC DNA]</scope>
    <source>
        <strain evidence="3">MN2024</strain>
        <tissue evidence="3">Gills</tissue>
    </source>
</reference>
<evidence type="ECO:0000313" key="4">
    <source>
        <dbReference type="Proteomes" id="UP001634394"/>
    </source>
</evidence>
<gene>
    <name evidence="3" type="ORF">ACJMK2_002168</name>
</gene>